<dbReference type="EMBL" id="MFKF01000031">
    <property type="protein sequence ID" value="OGG56467.1"/>
    <property type="molecule type" value="Genomic_DNA"/>
</dbReference>
<gene>
    <name evidence="1" type="ORF">A3F84_19475</name>
</gene>
<reference evidence="1 2" key="1">
    <citation type="journal article" date="2016" name="Nat. Commun.">
        <title>Thousands of microbial genomes shed light on interconnected biogeochemical processes in an aquifer system.</title>
        <authorList>
            <person name="Anantharaman K."/>
            <person name="Brown C.T."/>
            <person name="Hug L.A."/>
            <person name="Sharon I."/>
            <person name="Castelle C.J."/>
            <person name="Probst A.J."/>
            <person name="Thomas B.C."/>
            <person name="Singh A."/>
            <person name="Wilkins M.J."/>
            <person name="Karaoz U."/>
            <person name="Brodie E.L."/>
            <person name="Williams K.H."/>
            <person name="Hubbard S.S."/>
            <person name="Banfield J.F."/>
        </authorList>
    </citation>
    <scope>NUCLEOTIDE SEQUENCE [LARGE SCALE GENOMIC DNA]</scope>
    <source>
        <strain evidence="2">RIFCSPLOWO2_12_FULL_64_10</strain>
    </source>
</reference>
<name>A0A1F6D532_HANXR</name>
<accession>A0A1F6D532</accession>
<protein>
    <submittedName>
        <fullName evidence="1">Uncharacterized protein</fullName>
    </submittedName>
</protein>
<sequence length="99" mass="11243">MNNSLYRFDAEGESPIRRMLADAMERAVGARSERYLFEIAAPILVATGRAPDLARAEALLIEQVGEALLDAFDLLGVDHDRSYERFHKILKQLHEFLKV</sequence>
<evidence type="ECO:0000313" key="2">
    <source>
        <dbReference type="Proteomes" id="UP000178606"/>
    </source>
</evidence>
<organism evidence="1 2">
    <name type="scientific">Handelsmanbacteria sp. (strain RIFCSPLOWO2_12_FULL_64_10)</name>
    <dbReference type="NCBI Taxonomy" id="1817868"/>
    <lineage>
        <taxon>Bacteria</taxon>
        <taxon>Candidatus Handelsmaniibacteriota</taxon>
    </lineage>
</organism>
<comment type="caution">
    <text evidence="1">The sequence shown here is derived from an EMBL/GenBank/DDBJ whole genome shotgun (WGS) entry which is preliminary data.</text>
</comment>
<proteinExistence type="predicted"/>
<dbReference type="Proteomes" id="UP000178606">
    <property type="component" value="Unassembled WGS sequence"/>
</dbReference>
<dbReference type="AlphaFoldDB" id="A0A1F6D532"/>
<evidence type="ECO:0000313" key="1">
    <source>
        <dbReference type="EMBL" id="OGG56467.1"/>
    </source>
</evidence>